<comment type="caution">
    <text evidence="5">The sequence shown here is derived from an EMBL/GenBank/DDBJ whole genome shotgun (WGS) entry which is preliminary data.</text>
</comment>
<dbReference type="Pfam" id="PF13692">
    <property type="entry name" value="Glyco_trans_1_4"/>
    <property type="match status" value="1"/>
</dbReference>
<dbReference type="Pfam" id="PF13579">
    <property type="entry name" value="Glyco_trans_4_4"/>
    <property type="match status" value="1"/>
</dbReference>
<dbReference type="GO" id="GO:1901137">
    <property type="term" value="P:carbohydrate derivative biosynthetic process"/>
    <property type="evidence" value="ECO:0007669"/>
    <property type="project" value="UniProtKB-ARBA"/>
</dbReference>
<dbReference type="InterPro" id="IPR050194">
    <property type="entry name" value="Glycosyltransferase_grp1"/>
</dbReference>
<keyword evidence="2 5" id="KW-0808">Transferase</keyword>
<name>A0A854D4Y4_ACTNA</name>
<dbReference type="Proteomes" id="UP000187035">
    <property type="component" value="Unassembled WGS sequence"/>
</dbReference>
<dbReference type="GO" id="GO:0016757">
    <property type="term" value="F:glycosyltransferase activity"/>
    <property type="evidence" value="ECO:0007669"/>
    <property type="project" value="UniProtKB-KW"/>
</dbReference>
<dbReference type="GeneID" id="64257176"/>
<dbReference type="Gene3D" id="3.40.50.2000">
    <property type="entry name" value="Glycogen Phosphorylase B"/>
    <property type="match status" value="2"/>
</dbReference>
<reference evidence="5 6" key="1">
    <citation type="submission" date="2016-12" db="EMBL/GenBank/DDBJ databases">
        <title>Genomic comparison of strains in the 'Actinomyces naeslundii' group.</title>
        <authorList>
            <person name="Mughal S.R."/>
            <person name="Do T."/>
            <person name="Gilbert S.C."/>
            <person name="Witherden E.A."/>
            <person name="Didelot X."/>
            <person name="Beighton D."/>
        </authorList>
    </citation>
    <scope>NUCLEOTIDE SEQUENCE [LARGE SCALE GENOMIC DNA]</scope>
    <source>
        <strain evidence="5 6">NCTC 10301</strain>
    </source>
</reference>
<keyword evidence="1" id="KW-0328">Glycosyltransferase</keyword>
<dbReference type="CDD" id="cd03801">
    <property type="entry name" value="GT4_PimA-like"/>
    <property type="match status" value="1"/>
</dbReference>
<accession>A0A854D4Y4</accession>
<dbReference type="RefSeq" id="WP_003784741.1">
    <property type="nucleotide sequence ID" value="NZ_CAJPQD010000006.1"/>
</dbReference>
<dbReference type="PANTHER" id="PTHR45947">
    <property type="entry name" value="SULFOQUINOVOSYL TRANSFERASE SQD2"/>
    <property type="match status" value="1"/>
</dbReference>
<gene>
    <name evidence="5" type="ORF">BKH33_07995</name>
</gene>
<dbReference type="SUPFAM" id="SSF53756">
    <property type="entry name" value="UDP-Glycosyltransferase/glycogen phosphorylase"/>
    <property type="match status" value="1"/>
</dbReference>
<sequence>MTDAQILRNLSLLSTSAARQLVEDPLLLALQGARRLPGPWRERAARAIGTGADDDELRRALSELIADRTDSACRALRRSVPRSAVGRRLAAELAVQLGGIELCHLDVDDLPAPIRARDLWARGHLSAAVRALDGVPDARAHQARLRSQLAMMSPGFHLPRLAPSASWTSPDPTEPLRVLHVLTSSLPHTQSGYTLRSHALLRAQASAGLTVRAVTRIGYPVIIGRPAARAIDVVDSIAYRRILPARTQASPIARLTQMSRSLAREVERFSPHVLHTTTNYVNALVTQSVARSYGLPWVYEMRGVLECTWVAGRPSWQESEALGSERFALLRDKEAEMAGRADAVIVLSQVQAEDLTARGVAPERIAVVPNAVDPQVLTVTGLPSADARAALGLARDGLWVGSVSSLVGYEGFDVLLQAVTRARSQGADIRCALVGDGVSRPGLVALAAELGLGRSVCVIPGRVDRSSAMNWYQALDVFCVPRLDTPVCRLVTPIKPMTAMALGRPVVVSSLPALRELTALGASRSFPPGDAEALARVLIRMAAESGGRSGPASAGDPSQPPGPLSCPPQQGLPTWDANAARQIEIYKELV</sequence>
<organism evidence="5 6">
    <name type="scientific">Actinomyces naeslundii</name>
    <dbReference type="NCBI Taxonomy" id="1655"/>
    <lineage>
        <taxon>Bacteria</taxon>
        <taxon>Bacillati</taxon>
        <taxon>Actinomycetota</taxon>
        <taxon>Actinomycetes</taxon>
        <taxon>Actinomycetales</taxon>
        <taxon>Actinomycetaceae</taxon>
        <taxon>Actinomyces</taxon>
    </lineage>
</organism>
<dbReference type="EMBL" id="MSRR01000015">
    <property type="protein sequence ID" value="OMG35498.1"/>
    <property type="molecule type" value="Genomic_DNA"/>
</dbReference>
<dbReference type="AlphaFoldDB" id="A0A854D4Y4"/>
<proteinExistence type="predicted"/>
<evidence type="ECO:0000313" key="6">
    <source>
        <dbReference type="Proteomes" id="UP000187035"/>
    </source>
</evidence>
<feature type="domain" description="Glycosyltransferase subfamily 4-like N-terminal" evidence="4">
    <location>
        <begin position="192"/>
        <end position="370"/>
    </location>
</feature>
<evidence type="ECO:0000313" key="5">
    <source>
        <dbReference type="EMBL" id="OMG35498.1"/>
    </source>
</evidence>
<protein>
    <submittedName>
        <fullName evidence="5">Glycosyl transferase family 1</fullName>
    </submittedName>
</protein>
<evidence type="ECO:0000259" key="4">
    <source>
        <dbReference type="Pfam" id="PF13579"/>
    </source>
</evidence>
<feature type="region of interest" description="Disordered" evidence="3">
    <location>
        <begin position="545"/>
        <end position="573"/>
    </location>
</feature>
<evidence type="ECO:0000256" key="3">
    <source>
        <dbReference type="SAM" id="MobiDB-lite"/>
    </source>
</evidence>
<evidence type="ECO:0000256" key="1">
    <source>
        <dbReference type="ARBA" id="ARBA00022676"/>
    </source>
</evidence>
<dbReference type="PANTHER" id="PTHR45947:SF3">
    <property type="entry name" value="SULFOQUINOVOSYL TRANSFERASE SQD2"/>
    <property type="match status" value="1"/>
</dbReference>
<evidence type="ECO:0000256" key="2">
    <source>
        <dbReference type="ARBA" id="ARBA00022679"/>
    </source>
</evidence>
<dbReference type="InterPro" id="IPR028098">
    <property type="entry name" value="Glyco_trans_4-like_N"/>
</dbReference>